<dbReference type="InterPro" id="IPR029016">
    <property type="entry name" value="GAF-like_dom_sf"/>
</dbReference>
<dbReference type="InterPro" id="IPR014757">
    <property type="entry name" value="Tscrpt_reg_IclR_C"/>
</dbReference>
<dbReference type="CDD" id="cd00090">
    <property type="entry name" value="HTH_ARSR"/>
    <property type="match status" value="1"/>
</dbReference>
<dbReference type="PANTHER" id="PTHR30136:SF35">
    <property type="entry name" value="HTH-TYPE TRANSCRIPTIONAL REGULATOR RV1719"/>
    <property type="match status" value="1"/>
</dbReference>
<proteinExistence type="predicted"/>
<dbReference type="AlphaFoldDB" id="A0A7D5H3B4"/>
<dbReference type="SMART" id="SM00346">
    <property type="entry name" value="HTH_ICLR"/>
    <property type="match status" value="1"/>
</dbReference>
<dbReference type="KEGG" id="halg:HUG10_18665"/>
<dbReference type="PANTHER" id="PTHR30136">
    <property type="entry name" value="HELIX-TURN-HELIX TRANSCRIPTIONAL REGULATOR, ICLR FAMILY"/>
    <property type="match status" value="1"/>
</dbReference>
<reference evidence="6 7" key="1">
    <citation type="submission" date="2020-07" db="EMBL/GenBank/DDBJ databases">
        <title>Gai3-2, isolated from salt lake.</title>
        <authorList>
            <person name="Cui H."/>
            <person name="Shi X."/>
        </authorList>
    </citation>
    <scope>NUCLEOTIDE SEQUENCE [LARGE SCALE GENOMIC DNA]</scope>
    <source>
        <strain evidence="6 7">Gai3-2</strain>
        <plasmid evidence="6 7">unnamed1</plasmid>
    </source>
</reference>
<dbReference type="PROSITE" id="PS51077">
    <property type="entry name" value="HTH_ICLR"/>
    <property type="match status" value="1"/>
</dbReference>
<feature type="domain" description="IclR-ED" evidence="5">
    <location>
        <begin position="71"/>
        <end position="254"/>
    </location>
</feature>
<dbReference type="Pfam" id="PF01614">
    <property type="entry name" value="IclR_C"/>
    <property type="match status" value="1"/>
</dbReference>
<dbReference type="GO" id="GO:0003677">
    <property type="term" value="F:DNA binding"/>
    <property type="evidence" value="ECO:0007669"/>
    <property type="project" value="UniProtKB-KW"/>
</dbReference>
<dbReference type="InterPro" id="IPR036390">
    <property type="entry name" value="WH_DNA-bd_sf"/>
</dbReference>
<evidence type="ECO:0000259" key="4">
    <source>
        <dbReference type="PROSITE" id="PS51077"/>
    </source>
</evidence>
<dbReference type="InterPro" id="IPR005471">
    <property type="entry name" value="Tscrpt_reg_IclR_N"/>
</dbReference>
<dbReference type="InterPro" id="IPR036388">
    <property type="entry name" value="WH-like_DNA-bd_sf"/>
</dbReference>
<dbReference type="GO" id="GO:0003700">
    <property type="term" value="F:DNA-binding transcription factor activity"/>
    <property type="evidence" value="ECO:0007669"/>
    <property type="project" value="TreeGrafter"/>
</dbReference>
<dbReference type="EMBL" id="CP058530">
    <property type="protein sequence ID" value="QLG29633.1"/>
    <property type="molecule type" value="Genomic_DNA"/>
</dbReference>
<name>A0A7D5H3B4_9EURY</name>
<evidence type="ECO:0000313" key="7">
    <source>
        <dbReference type="Proteomes" id="UP000509750"/>
    </source>
</evidence>
<protein>
    <submittedName>
        <fullName evidence="6">IclR family transcriptional regulator</fullName>
    </submittedName>
</protein>
<dbReference type="SUPFAM" id="SSF55781">
    <property type="entry name" value="GAF domain-like"/>
    <property type="match status" value="1"/>
</dbReference>
<dbReference type="Pfam" id="PF09339">
    <property type="entry name" value="HTH_IclR"/>
    <property type="match status" value="1"/>
</dbReference>
<dbReference type="GeneID" id="56030900"/>
<dbReference type="InterPro" id="IPR011991">
    <property type="entry name" value="ArsR-like_HTH"/>
</dbReference>
<evidence type="ECO:0000313" key="6">
    <source>
        <dbReference type="EMBL" id="QLG29633.1"/>
    </source>
</evidence>
<accession>A0A7D5H3B4</accession>
<keyword evidence="3" id="KW-0804">Transcription</keyword>
<geneLocation type="plasmid" evidence="6 7">
    <name>unnamed1</name>
</geneLocation>
<evidence type="ECO:0000256" key="2">
    <source>
        <dbReference type="ARBA" id="ARBA00023125"/>
    </source>
</evidence>
<evidence type="ECO:0000256" key="1">
    <source>
        <dbReference type="ARBA" id="ARBA00023015"/>
    </source>
</evidence>
<evidence type="ECO:0000259" key="5">
    <source>
        <dbReference type="PROSITE" id="PS51078"/>
    </source>
</evidence>
<dbReference type="Gene3D" id="1.10.10.10">
    <property type="entry name" value="Winged helix-like DNA-binding domain superfamily/Winged helix DNA-binding domain"/>
    <property type="match status" value="1"/>
</dbReference>
<sequence>MPNEHAGSRGVKSDDTLFAIIEQLREADGAGVTELADRTGLAKSTVHDHLASMRAHDFVVKRGDAYHLGLQFFSYGQYVRNRYDVYEAAKPIVDDLVETTGEMGWLLTHENGRLMYLYGRAGRTNINANTLIGSWAYMHCNSGGKAILAHLPESDVRDVIDRHGLPARTANTITEPDALFEELAQVREQGYALNLGEDLEGIHAVAVPLLFGEEVHGALAVAGPAHRVNRERCEGELAERLRASTNDVELNLAYR</sequence>
<keyword evidence="1" id="KW-0805">Transcription regulation</keyword>
<evidence type="ECO:0000256" key="3">
    <source>
        <dbReference type="ARBA" id="ARBA00023163"/>
    </source>
</evidence>
<gene>
    <name evidence="6" type="ORF">HUG10_18665</name>
</gene>
<dbReference type="PROSITE" id="PS51078">
    <property type="entry name" value="ICLR_ED"/>
    <property type="match status" value="1"/>
</dbReference>
<dbReference type="Gene3D" id="3.30.450.40">
    <property type="match status" value="1"/>
</dbReference>
<dbReference type="SUPFAM" id="SSF46785">
    <property type="entry name" value="Winged helix' DNA-binding domain"/>
    <property type="match status" value="1"/>
</dbReference>
<dbReference type="Proteomes" id="UP000509750">
    <property type="component" value="Plasmid unnamed1"/>
</dbReference>
<feature type="domain" description="HTH iclR-type" evidence="4">
    <location>
        <begin position="11"/>
        <end position="70"/>
    </location>
</feature>
<organism evidence="6 7">
    <name type="scientific">Halorarum halophilum</name>
    <dbReference type="NCBI Taxonomy" id="2743090"/>
    <lineage>
        <taxon>Archaea</taxon>
        <taxon>Methanobacteriati</taxon>
        <taxon>Methanobacteriota</taxon>
        <taxon>Stenosarchaea group</taxon>
        <taxon>Halobacteria</taxon>
        <taxon>Halobacteriales</taxon>
        <taxon>Haloferacaceae</taxon>
        <taxon>Halorarum</taxon>
    </lineage>
</organism>
<keyword evidence="6" id="KW-0614">Plasmid</keyword>
<keyword evidence="2" id="KW-0238">DNA-binding</keyword>
<keyword evidence="7" id="KW-1185">Reference proteome</keyword>
<dbReference type="GO" id="GO:0045892">
    <property type="term" value="P:negative regulation of DNA-templated transcription"/>
    <property type="evidence" value="ECO:0007669"/>
    <property type="project" value="TreeGrafter"/>
</dbReference>
<dbReference type="InterPro" id="IPR050707">
    <property type="entry name" value="HTH_MetabolicPath_Reg"/>
</dbReference>
<dbReference type="OrthoDB" id="14763at2157"/>
<dbReference type="RefSeq" id="WP_179171207.1">
    <property type="nucleotide sequence ID" value="NZ_CP058530.1"/>
</dbReference>